<comment type="subcellular location">
    <subcellularLocation>
        <location evidence="1">Nucleus</location>
    </subcellularLocation>
</comment>
<dbReference type="InterPro" id="IPR037212">
    <property type="entry name" value="Med7/Med21-like"/>
</dbReference>
<evidence type="ECO:0000256" key="5">
    <source>
        <dbReference type="SAM" id="MobiDB-lite"/>
    </source>
</evidence>
<feature type="region of interest" description="Disordered" evidence="5">
    <location>
        <begin position="77"/>
        <end position="112"/>
    </location>
</feature>
<dbReference type="AlphaFoldDB" id="A0AAD9IT88"/>
<dbReference type="SUPFAM" id="SSF140718">
    <property type="entry name" value="Mediator hinge subcomplex-like"/>
    <property type="match status" value="1"/>
</dbReference>
<dbReference type="InterPro" id="IPR051669">
    <property type="entry name" value="Immune_Mod/Transcr_Coactivator"/>
</dbReference>
<feature type="compositionally biased region" description="Low complexity" evidence="5">
    <location>
        <begin position="83"/>
        <end position="92"/>
    </location>
</feature>
<dbReference type="GO" id="GO:0016592">
    <property type="term" value="C:mediator complex"/>
    <property type="evidence" value="ECO:0007669"/>
    <property type="project" value="InterPro"/>
</dbReference>
<gene>
    <name evidence="6" type="ORF">NP493_5722g00000</name>
</gene>
<accession>A0AAD9IT88</accession>
<dbReference type="Gene3D" id="6.10.140.200">
    <property type="match status" value="1"/>
</dbReference>
<proteinExistence type="predicted"/>
<comment type="caution">
    <text evidence="6">The sequence shown here is derived from an EMBL/GenBank/DDBJ whole genome shotgun (WGS) entry which is preliminary data.</text>
</comment>
<dbReference type="InterPro" id="IPR044888">
    <property type="entry name" value="Mediatior_Med7_sf"/>
</dbReference>
<organism evidence="6 7">
    <name type="scientific">Ridgeia piscesae</name>
    <name type="common">Tubeworm</name>
    <dbReference type="NCBI Taxonomy" id="27915"/>
    <lineage>
        <taxon>Eukaryota</taxon>
        <taxon>Metazoa</taxon>
        <taxon>Spiralia</taxon>
        <taxon>Lophotrochozoa</taxon>
        <taxon>Annelida</taxon>
        <taxon>Polychaeta</taxon>
        <taxon>Sedentaria</taxon>
        <taxon>Canalipalpata</taxon>
        <taxon>Sabellida</taxon>
        <taxon>Siboglinidae</taxon>
        <taxon>Ridgeia</taxon>
    </lineage>
</organism>
<evidence type="ECO:0000256" key="2">
    <source>
        <dbReference type="ARBA" id="ARBA00023015"/>
    </source>
</evidence>
<evidence type="ECO:0000256" key="4">
    <source>
        <dbReference type="ARBA" id="ARBA00023242"/>
    </source>
</evidence>
<sequence>MNNAFCPRKHDIVTNLFYPQARETLRVMMEVQKRQRLDTAERFRKHLEHVRERLQTCFQSLPDDVSLDSKLLIKTEPMETSDDMSSSSHVVSLMRGTKRELEDNGEEESIPSLQDQMMCDIIEGL</sequence>
<dbReference type="PANTHER" id="PTHR15498:SF72">
    <property type="entry name" value="MEDIATOR OF RNA POLYMERASE II TRANSCRIPTION SUBUNIT 7"/>
    <property type="match status" value="1"/>
</dbReference>
<keyword evidence="3" id="KW-0804">Transcription</keyword>
<evidence type="ECO:0000313" key="6">
    <source>
        <dbReference type="EMBL" id="KAK2140551.1"/>
    </source>
</evidence>
<dbReference type="Proteomes" id="UP001209878">
    <property type="component" value="Unassembled WGS sequence"/>
</dbReference>
<keyword evidence="7" id="KW-1185">Reference proteome</keyword>
<evidence type="ECO:0000256" key="1">
    <source>
        <dbReference type="ARBA" id="ARBA00004123"/>
    </source>
</evidence>
<keyword evidence="2" id="KW-0805">Transcription regulation</keyword>
<evidence type="ECO:0000313" key="7">
    <source>
        <dbReference type="Proteomes" id="UP001209878"/>
    </source>
</evidence>
<dbReference type="PANTHER" id="PTHR15498">
    <property type="entry name" value="T-CELL IMMUNOGLOBULIN AND MUCIN DOMAIN CONTAINING TIM"/>
    <property type="match status" value="1"/>
</dbReference>
<name>A0AAD9IT88_RIDPI</name>
<dbReference type="EMBL" id="JAODUO010005707">
    <property type="protein sequence ID" value="KAK2140551.1"/>
    <property type="molecule type" value="Genomic_DNA"/>
</dbReference>
<keyword evidence="4" id="KW-0539">Nucleus</keyword>
<reference evidence="6" key="1">
    <citation type="journal article" date="2023" name="Mol. Biol. Evol.">
        <title>Third-Generation Sequencing Reveals the Adaptive Role of the Epigenome in Three Deep-Sea Polychaetes.</title>
        <authorList>
            <person name="Perez M."/>
            <person name="Aroh O."/>
            <person name="Sun Y."/>
            <person name="Lan Y."/>
            <person name="Juniper S.K."/>
            <person name="Young C.R."/>
            <person name="Angers B."/>
            <person name="Qian P.Y."/>
        </authorList>
    </citation>
    <scope>NUCLEOTIDE SEQUENCE</scope>
    <source>
        <strain evidence="6">R07B-5</strain>
    </source>
</reference>
<protein>
    <submittedName>
        <fullName evidence="6">Uncharacterized protein</fullName>
    </submittedName>
</protein>
<evidence type="ECO:0000256" key="3">
    <source>
        <dbReference type="ARBA" id="ARBA00023163"/>
    </source>
</evidence>